<dbReference type="Pfam" id="PF14868">
    <property type="entry name" value="DUF4487"/>
    <property type="match status" value="1"/>
</dbReference>
<dbReference type="PANTHER" id="PTHR16071:SF2">
    <property type="entry name" value="FIGNL1-INTERACTING REGULATOR OF RECOMBINATION AND MITOSIS"/>
    <property type="match status" value="1"/>
</dbReference>
<organism evidence="2 3">
    <name type="scientific">Leptidea sinapis</name>
    <dbReference type="NCBI Taxonomy" id="189913"/>
    <lineage>
        <taxon>Eukaryota</taxon>
        <taxon>Metazoa</taxon>
        <taxon>Ecdysozoa</taxon>
        <taxon>Arthropoda</taxon>
        <taxon>Hexapoda</taxon>
        <taxon>Insecta</taxon>
        <taxon>Pterygota</taxon>
        <taxon>Neoptera</taxon>
        <taxon>Endopterygota</taxon>
        <taxon>Lepidoptera</taxon>
        <taxon>Glossata</taxon>
        <taxon>Ditrysia</taxon>
        <taxon>Papilionoidea</taxon>
        <taxon>Pieridae</taxon>
        <taxon>Dismorphiinae</taxon>
        <taxon>Leptidea</taxon>
    </lineage>
</organism>
<proteinExistence type="predicted"/>
<sequence length="810" mass="92424">MQTACLRLKESLVQQNLSAENFTLIIQDCERGIIQCMEMIINMLESTNLEGVKLNTCLQDAIEILQMLSDFVKKILESMVLTCANMKLFPTTVAKIILSVFNHCKDSEHMYGEHLNKVQQVLKDLFRTCHELQVIYLMALENHFTFNVTEVDELNILLETLDLNLKIGDVAQLLDIKTMAAQWKSYTSICDKYSKHLLNRNIYNKCSKLFANLIRTNMRTALEVEEEKIALRSIKVASFGIMILLKLTNTFKDDVNNDYEIIVCLLLDIVIYDSSYLKLILEKSTEFINLVEKNVSNAFESLLAHLLLENNFLKRIIQLGSQTHTSDEEVLSKLMLVISVIKGVTLANKSQDCGDLRVNILKTLLNIIPNGHVWFNIGLEMTTHGNNKFGLFEHLLVNTLVYVSSFTTEEFSMVERILYETVLSCDSYSALFAANLWILLIRLCGKTILTNTLQCLIRIHHKLSQHNLFDSSPQKIHMTHLLRGLFENVSPDQRLAVCKQYNVLDENHFDIWIALRVSNLPNNVEGNIKKQILERICRILNNLNLGDTEQNDILIKLINLAATCSCTESNQISELFAKAWRKACPVCIQLTIGPQLNVDTLCLYKYVDALTELVRSAIIHVMSTILKTRSPPFVSVLLEQYCNLWLAHTADVINFADNPLDILSSLATENRTKILVYNVVMSNIELYNIVSEEPFYKLLSDIESRRNSILELKEELLLVSEGRFAHKCLSSKLETQEQNNFDLADIDSLFDTDGQEPASKRVKLNLNEADDLLNKLEEAASELCAMTVFSAPQRRRVSDVCNMLRNICEQ</sequence>
<keyword evidence="3" id="KW-1185">Reference proteome</keyword>
<dbReference type="PANTHER" id="PTHR16071">
    <property type="entry name" value="CHROMOSOME 1 OPEN READING FRAME 112"/>
    <property type="match status" value="1"/>
</dbReference>
<dbReference type="EMBL" id="FZQP02006980">
    <property type="protein sequence ID" value="VVD05512.1"/>
    <property type="molecule type" value="Genomic_DNA"/>
</dbReference>
<reference evidence="2 3" key="1">
    <citation type="submission" date="2017-07" db="EMBL/GenBank/DDBJ databases">
        <authorList>
            <person name="Talla V."/>
            <person name="Backstrom N."/>
        </authorList>
    </citation>
    <scope>NUCLEOTIDE SEQUENCE [LARGE SCALE GENOMIC DNA]</scope>
</reference>
<name>A0A5E4R4Q0_9NEOP</name>
<protein>
    <submittedName>
        <fullName evidence="2">Uncharacterized protein</fullName>
    </submittedName>
</protein>
<accession>A0A5E4R4Q0</accession>
<feature type="coiled-coil region" evidence="1">
    <location>
        <begin position="759"/>
        <end position="786"/>
    </location>
</feature>
<evidence type="ECO:0000313" key="3">
    <source>
        <dbReference type="Proteomes" id="UP000324832"/>
    </source>
</evidence>
<keyword evidence="1" id="KW-0175">Coiled coil</keyword>
<evidence type="ECO:0000313" key="2">
    <source>
        <dbReference type="EMBL" id="VVD05512.1"/>
    </source>
</evidence>
<dbReference type="AlphaFoldDB" id="A0A5E4R4Q0"/>
<evidence type="ECO:0000256" key="1">
    <source>
        <dbReference type="SAM" id="Coils"/>
    </source>
</evidence>
<gene>
    <name evidence="2" type="ORF">LSINAPIS_LOCUS15031</name>
</gene>
<dbReference type="InterPro" id="IPR027902">
    <property type="entry name" value="DUF4487"/>
</dbReference>
<dbReference type="Proteomes" id="UP000324832">
    <property type="component" value="Unassembled WGS sequence"/>
</dbReference>